<reference evidence="3" key="2">
    <citation type="submission" date="2015-06" db="UniProtKB">
        <authorList>
            <consortium name="EnsemblMetazoa"/>
        </authorList>
    </citation>
    <scope>IDENTIFICATION</scope>
</reference>
<dbReference type="EMBL" id="CAQQ02200156">
    <property type="status" value="NOT_ANNOTATED_CDS"/>
    <property type="molecule type" value="Genomic_DNA"/>
</dbReference>
<dbReference type="InterPro" id="IPR050468">
    <property type="entry name" value="Cuticle_Struct_Prot"/>
</dbReference>
<evidence type="ECO:0000313" key="4">
    <source>
        <dbReference type="Proteomes" id="UP000015102"/>
    </source>
</evidence>
<organism evidence="3 4">
    <name type="scientific">Megaselia scalaris</name>
    <name type="common">Humpbacked fly</name>
    <name type="synonym">Phora scalaris</name>
    <dbReference type="NCBI Taxonomy" id="36166"/>
    <lineage>
        <taxon>Eukaryota</taxon>
        <taxon>Metazoa</taxon>
        <taxon>Ecdysozoa</taxon>
        <taxon>Arthropoda</taxon>
        <taxon>Hexapoda</taxon>
        <taxon>Insecta</taxon>
        <taxon>Pterygota</taxon>
        <taxon>Neoptera</taxon>
        <taxon>Endopterygota</taxon>
        <taxon>Diptera</taxon>
        <taxon>Brachycera</taxon>
        <taxon>Muscomorpha</taxon>
        <taxon>Platypezoidea</taxon>
        <taxon>Phoridae</taxon>
        <taxon>Megaseliini</taxon>
        <taxon>Megaselia</taxon>
    </lineage>
</organism>
<dbReference type="PROSITE" id="PS51155">
    <property type="entry name" value="CHIT_BIND_RR_2"/>
    <property type="match status" value="1"/>
</dbReference>
<dbReference type="InterPro" id="IPR000618">
    <property type="entry name" value="Insect_cuticle"/>
</dbReference>
<dbReference type="EnsemblMetazoa" id="MESCA003189-RA">
    <property type="protein sequence ID" value="MESCA003189-PA"/>
    <property type="gene ID" value="MESCA003189"/>
</dbReference>
<evidence type="ECO:0008006" key="5">
    <source>
        <dbReference type="Google" id="ProtNLM"/>
    </source>
</evidence>
<reference evidence="4" key="1">
    <citation type="submission" date="2013-02" db="EMBL/GenBank/DDBJ databases">
        <authorList>
            <person name="Hughes D."/>
        </authorList>
    </citation>
    <scope>NUCLEOTIDE SEQUENCE</scope>
    <source>
        <strain>Durham</strain>
        <strain evidence="4">NC isolate 2 -- Noor lab</strain>
    </source>
</reference>
<proteinExistence type="predicted"/>
<evidence type="ECO:0000313" key="3">
    <source>
        <dbReference type="EnsemblMetazoa" id="MESCA003189-PA"/>
    </source>
</evidence>
<protein>
    <recommendedName>
        <fullName evidence="5">Cuticle protein 6</fullName>
    </recommendedName>
</protein>
<sequence>MRIISPIAIEVLLGALVLVYAQEPTTEAIQPYEFGFNDGLSTRQEQQTADGVVKGSYSYIDAYGEVQKVSYSADAVNGYVVHTDKDSQKVAIPTAATNLDKTKFIQTINEGPKKPVEISKIEVVDGHVVDTPEVAAAKALHFKAFREAEATAANDEKPEKPILRKVPAVVQPKFALLKKL</sequence>
<name>T1GIB9_MEGSC</name>
<dbReference type="Pfam" id="PF00379">
    <property type="entry name" value="Chitin_bind_4"/>
    <property type="match status" value="1"/>
</dbReference>
<dbReference type="PANTHER" id="PTHR10380:SF196">
    <property type="entry name" value="CUTICULAR PROTEIN 72EA"/>
    <property type="match status" value="1"/>
</dbReference>
<dbReference type="GO" id="GO:0008010">
    <property type="term" value="F:structural constituent of chitin-based larval cuticle"/>
    <property type="evidence" value="ECO:0007669"/>
    <property type="project" value="TreeGrafter"/>
</dbReference>
<dbReference type="STRING" id="36166.T1GIB9"/>
<dbReference type="HOGENOM" id="CLU_1497937_0_0_1"/>
<accession>T1GIB9</accession>
<keyword evidence="1" id="KW-0193">Cuticle</keyword>
<keyword evidence="4" id="KW-1185">Reference proteome</keyword>
<dbReference type="Proteomes" id="UP000015102">
    <property type="component" value="Unassembled WGS sequence"/>
</dbReference>
<dbReference type="PANTHER" id="PTHR10380">
    <property type="entry name" value="CUTICLE PROTEIN"/>
    <property type="match status" value="1"/>
</dbReference>
<feature type="chain" id="PRO_5004588326" description="Cuticle protein 6" evidence="2">
    <location>
        <begin position="22"/>
        <end position="180"/>
    </location>
</feature>
<evidence type="ECO:0000256" key="2">
    <source>
        <dbReference type="SAM" id="SignalP"/>
    </source>
</evidence>
<evidence type="ECO:0000256" key="1">
    <source>
        <dbReference type="PROSITE-ProRule" id="PRU00497"/>
    </source>
</evidence>
<keyword evidence="2" id="KW-0732">Signal</keyword>
<dbReference type="AlphaFoldDB" id="T1GIB9"/>
<feature type="signal peptide" evidence="2">
    <location>
        <begin position="1"/>
        <end position="21"/>
    </location>
</feature>
<dbReference type="GO" id="GO:0062129">
    <property type="term" value="C:chitin-based extracellular matrix"/>
    <property type="evidence" value="ECO:0007669"/>
    <property type="project" value="TreeGrafter"/>
</dbReference>